<dbReference type="VEuPathDB" id="AmoebaDB:NF0023250"/>
<feature type="transmembrane region" description="Helical" evidence="2">
    <location>
        <begin position="381"/>
        <end position="405"/>
    </location>
</feature>
<dbReference type="VEuPathDB" id="AmoebaDB:NfTy_008070"/>
<dbReference type="RefSeq" id="XP_044557752.1">
    <property type="nucleotide sequence ID" value="XM_044712586.1"/>
</dbReference>
<dbReference type="SUPFAM" id="SSF55073">
    <property type="entry name" value="Nucleotide cyclase"/>
    <property type="match status" value="1"/>
</dbReference>
<feature type="compositionally biased region" description="Polar residues" evidence="1">
    <location>
        <begin position="487"/>
        <end position="506"/>
    </location>
</feature>
<sequence length="708" mass="77992">MAQYSAAEPSTKSPEATLNGPNIANESLRVFAGELSSFNQNHNSQHTLKSSATSPVTKEGLNKLEFNQNEDEDRLSTVELFQGCIPLRLFLIVMVATLIVISCFFIWVSTFVVSKHAIESLANNVIGVNNQKILSYLDAMINPLGKMSKAMAADFNYGIANVENFRQYLFPKYYFLGATSCGYFFGYPSAKYTYSITGVGSKAYLVYSYQPPGFIGTIRDTVNNKTGAVIKVNSTIDYTPFFSAQQDYYNSTIDLSSKLGIEGVYGSPYKALNSSMAIYHSSVVYDPILFSSTGMKKAVGVTRINMSLGAIVSYLSKIVLIGRGYCLVSQTNGMMIGGSINTLAGDGETNLHLFNVTDRNDVYLIVFEDDILQSVIVTSGISVGVFVGVILLGLLVSIVLGSILARPLKQLEEQFSLMKVLILDNVKLSSSVFKEIQNIFNSLEEMLLWLQEIKTFIPDHVLEDIQSSDPKMCCSPPLLTSRQHASMRSSVTKNSVSSCQSAGRESSTSKRPKFLRALSKTSGVGSSFDFVESASEKAELFTEALSTITPLIKIYKASLQILTNFEFQIYFTGNLNDDEYKVPIKGIECALKIVKSLELMNAIKYMTRIGVSVSEAQVGNIGNGTKGARYFATVGSCVRDATTMATLARLFNLSIVTDSSCFDGTLSNEKFIARPIDRFRKHKSSEIETLWTVIDEKILEHSEWLLHC</sequence>
<keyword evidence="2" id="KW-0812">Transmembrane</keyword>
<feature type="transmembrane region" description="Helical" evidence="2">
    <location>
        <begin position="89"/>
        <end position="108"/>
    </location>
</feature>
<dbReference type="EMBL" id="VFQX01000063">
    <property type="protein sequence ID" value="KAF0973039.1"/>
    <property type="molecule type" value="Genomic_DNA"/>
</dbReference>
<evidence type="ECO:0000313" key="4">
    <source>
        <dbReference type="Proteomes" id="UP000444721"/>
    </source>
</evidence>
<keyword evidence="2" id="KW-0472">Membrane</keyword>
<feature type="compositionally biased region" description="Polar residues" evidence="1">
    <location>
        <begin position="8"/>
        <end position="21"/>
    </location>
</feature>
<organism evidence="3 4">
    <name type="scientific">Naegleria fowleri</name>
    <name type="common">Brain eating amoeba</name>
    <dbReference type="NCBI Taxonomy" id="5763"/>
    <lineage>
        <taxon>Eukaryota</taxon>
        <taxon>Discoba</taxon>
        <taxon>Heterolobosea</taxon>
        <taxon>Tetramitia</taxon>
        <taxon>Eutetramitia</taxon>
        <taxon>Vahlkampfiidae</taxon>
        <taxon>Naegleria</taxon>
    </lineage>
</organism>
<keyword evidence="2" id="KW-1133">Transmembrane helix</keyword>
<dbReference type="VEuPathDB" id="AmoebaDB:FDP41_008703"/>
<evidence type="ECO:0000256" key="2">
    <source>
        <dbReference type="SAM" id="Phobius"/>
    </source>
</evidence>
<comment type="caution">
    <text evidence="3">The sequence shown here is derived from an EMBL/GenBank/DDBJ whole genome shotgun (WGS) entry which is preliminary data.</text>
</comment>
<name>A0A6A5BJ16_NAEFO</name>
<evidence type="ECO:0000313" key="3">
    <source>
        <dbReference type="EMBL" id="KAF0973039.1"/>
    </source>
</evidence>
<dbReference type="Gene3D" id="3.30.70.1230">
    <property type="entry name" value="Nucleotide cyclase"/>
    <property type="match status" value="1"/>
</dbReference>
<gene>
    <name evidence="3" type="ORF">FDP41_008703</name>
</gene>
<accession>A0A6A5BJ16</accession>
<dbReference type="InterPro" id="IPR029787">
    <property type="entry name" value="Nucleotide_cyclase"/>
</dbReference>
<protein>
    <recommendedName>
        <fullName evidence="5">Guanylate cyclase domain-containing protein</fullName>
    </recommendedName>
</protein>
<dbReference type="OrthoDB" id="10363238at2759"/>
<feature type="region of interest" description="Disordered" evidence="1">
    <location>
        <begin position="1"/>
        <end position="21"/>
    </location>
</feature>
<evidence type="ECO:0008006" key="5">
    <source>
        <dbReference type="Google" id="ProtNLM"/>
    </source>
</evidence>
<proteinExistence type="predicted"/>
<dbReference type="VEuPathDB" id="AmoebaDB:NF0132250"/>
<evidence type="ECO:0000256" key="1">
    <source>
        <dbReference type="SAM" id="MobiDB-lite"/>
    </source>
</evidence>
<feature type="region of interest" description="Disordered" evidence="1">
    <location>
        <begin position="487"/>
        <end position="511"/>
    </location>
</feature>
<keyword evidence="4" id="KW-1185">Reference proteome</keyword>
<dbReference type="GeneID" id="68115921"/>
<dbReference type="Proteomes" id="UP000444721">
    <property type="component" value="Unassembled WGS sequence"/>
</dbReference>
<reference evidence="3 4" key="1">
    <citation type="journal article" date="2019" name="Sci. Rep.">
        <title>Nanopore sequencing improves the draft genome of the human pathogenic amoeba Naegleria fowleri.</title>
        <authorList>
            <person name="Liechti N."/>
            <person name="Schurch N."/>
            <person name="Bruggmann R."/>
            <person name="Wittwer M."/>
        </authorList>
    </citation>
    <scope>NUCLEOTIDE SEQUENCE [LARGE SCALE GENOMIC DNA]</scope>
    <source>
        <strain evidence="3 4">ATCC 30894</strain>
    </source>
</reference>
<dbReference type="AlphaFoldDB" id="A0A6A5BJ16"/>
<dbReference type="VEuPathDB" id="AmoebaDB:NF0023240"/>